<evidence type="ECO:0000313" key="4">
    <source>
        <dbReference type="Proteomes" id="UP000070444"/>
    </source>
</evidence>
<dbReference type="Gene3D" id="2.40.128.20">
    <property type="match status" value="1"/>
</dbReference>
<dbReference type="InterPro" id="IPR053892">
    <property type="entry name" value="MoaF-like"/>
</dbReference>
<evidence type="ECO:0000313" key="3">
    <source>
        <dbReference type="EMBL" id="KXN65874.1"/>
    </source>
</evidence>
<organism evidence="3 4">
    <name type="scientific">Conidiobolus coronatus (strain ATCC 28846 / CBS 209.66 / NRRL 28638)</name>
    <name type="common">Delacroixia coronata</name>
    <dbReference type="NCBI Taxonomy" id="796925"/>
    <lineage>
        <taxon>Eukaryota</taxon>
        <taxon>Fungi</taxon>
        <taxon>Fungi incertae sedis</taxon>
        <taxon>Zoopagomycota</taxon>
        <taxon>Entomophthoromycotina</taxon>
        <taxon>Entomophthoromycetes</taxon>
        <taxon>Entomophthorales</taxon>
        <taxon>Ancylistaceae</taxon>
        <taxon>Conidiobolus</taxon>
    </lineage>
</organism>
<protein>
    <recommendedName>
        <fullName evidence="2">MoaF-like domain-containing protein</fullName>
    </recommendedName>
</protein>
<accession>A0A137NT66</accession>
<sequence>MKSLSTFLIAAAFNLSSLVSAYKATNPLIGKTLHLSYPEQGLEFTNTYINATHINWKRLKSPENGPMITGTEAYSFRQIANGFYMIMWNELEGVDVVQIIDKNVETLFAHVTYADDQNSGNRRAMSNMEGLITNVTNNYNYNYNYNYY</sequence>
<dbReference type="Proteomes" id="UP000070444">
    <property type="component" value="Unassembled WGS sequence"/>
</dbReference>
<evidence type="ECO:0000259" key="2">
    <source>
        <dbReference type="Pfam" id="PF22036"/>
    </source>
</evidence>
<keyword evidence="4" id="KW-1185">Reference proteome</keyword>
<gene>
    <name evidence="3" type="ORF">CONCODRAFT_12415</name>
</gene>
<reference evidence="3 4" key="1">
    <citation type="journal article" date="2015" name="Genome Biol. Evol.">
        <title>Phylogenomic analyses indicate that early fungi evolved digesting cell walls of algal ancestors of land plants.</title>
        <authorList>
            <person name="Chang Y."/>
            <person name="Wang S."/>
            <person name="Sekimoto S."/>
            <person name="Aerts A.L."/>
            <person name="Choi C."/>
            <person name="Clum A."/>
            <person name="LaButti K.M."/>
            <person name="Lindquist E.A."/>
            <person name="Yee Ngan C."/>
            <person name="Ohm R.A."/>
            <person name="Salamov A.A."/>
            <person name="Grigoriev I.V."/>
            <person name="Spatafora J.W."/>
            <person name="Berbee M.L."/>
        </authorList>
    </citation>
    <scope>NUCLEOTIDE SEQUENCE [LARGE SCALE GENOMIC DNA]</scope>
    <source>
        <strain evidence="3 4">NRRL 28638</strain>
    </source>
</reference>
<feature type="domain" description="MoaF-like" evidence="2">
    <location>
        <begin position="29"/>
        <end position="117"/>
    </location>
</feature>
<evidence type="ECO:0000256" key="1">
    <source>
        <dbReference type="SAM" id="SignalP"/>
    </source>
</evidence>
<dbReference type="AlphaFoldDB" id="A0A137NT66"/>
<feature type="signal peptide" evidence="1">
    <location>
        <begin position="1"/>
        <end position="21"/>
    </location>
</feature>
<feature type="chain" id="PRO_5007294059" description="MoaF-like domain-containing protein" evidence="1">
    <location>
        <begin position="22"/>
        <end position="148"/>
    </location>
</feature>
<dbReference type="Pfam" id="PF22036">
    <property type="entry name" value="MoaF_like"/>
    <property type="match status" value="1"/>
</dbReference>
<dbReference type="EMBL" id="KQ964802">
    <property type="protein sequence ID" value="KXN65874.1"/>
    <property type="molecule type" value="Genomic_DNA"/>
</dbReference>
<dbReference type="InterPro" id="IPR012674">
    <property type="entry name" value="Calycin"/>
</dbReference>
<proteinExistence type="predicted"/>
<keyword evidence="1" id="KW-0732">Signal</keyword>
<name>A0A137NT66_CONC2</name>